<feature type="domain" description="HTH lysR-type" evidence="5">
    <location>
        <begin position="1"/>
        <end position="60"/>
    </location>
</feature>
<dbReference type="Proteomes" id="UP000484076">
    <property type="component" value="Unassembled WGS sequence"/>
</dbReference>
<dbReference type="Pfam" id="PF00126">
    <property type="entry name" value="HTH_1"/>
    <property type="match status" value="1"/>
</dbReference>
<dbReference type="Gene3D" id="1.10.10.10">
    <property type="entry name" value="Winged helix-like DNA-binding domain superfamily/Winged helix DNA-binding domain"/>
    <property type="match status" value="1"/>
</dbReference>
<dbReference type="EMBL" id="WHUT02000006">
    <property type="protein sequence ID" value="NUB45009.1"/>
    <property type="molecule type" value="Genomic_DNA"/>
</dbReference>
<dbReference type="GO" id="GO:0003700">
    <property type="term" value="F:DNA-binding transcription factor activity"/>
    <property type="evidence" value="ECO:0007669"/>
    <property type="project" value="InterPro"/>
</dbReference>
<dbReference type="GO" id="GO:0006351">
    <property type="term" value="P:DNA-templated transcription"/>
    <property type="evidence" value="ECO:0007669"/>
    <property type="project" value="TreeGrafter"/>
</dbReference>
<dbReference type="SUPFAM" id="SSF46785">
    <property type="entry name" value="Winged helix' DNA-binding domain"/>
    <property type="match status" value="1"/>
</dbReference>
<dbReference type="PROSITE" id="PS50931">
    <property type="entry name" value="HTH_LYSR"/>
    <property type="match status" value="1"/>
</dbReference>
<comment type="caution">
    <text evidence="6">The sequence shown here is derived from an EMBL/GenBank/DDBJ whole genome shotgun (WGS) entry which is preliminary data.</text>
</comment>
<dbReference type="RefSeq" id="WP_152825501.1">
    <property type="nucleotide sequence ID" value="NZ_WHUT02000006.1"/>
</dbReference>
<dbReference type="InterPro" id="IPR058163">
    <property type="entry name" value="LysR-type_TF_proteobact-type"/>
</dbReference>
<comment type="similarity">
    <text evidence="1">Belongs to the LysR transcriptional regulatory family.</text>
</comment>
<keyword evidence="7" id="KW-1185">Reference proteome</keyword>
<protein>
    <submittedName>
        <fullName evidence="6">LysR family transcriptional regulator</fullName>
    </submittedName>
</protein>
<evidence type="ECO:0000256" key="1">
    <source>
        <dbReference type="ARBA" id="ARBA00009437"/>
    </source>
</evidence>
<keyword evidence="4" id="KW-0804">Transcription</keyword>
<keyword evidence="3" id="KW-0238">DNA-binding</keyword>
<evidence type="ECO:0000313" key="6">
    <source>
        <dbReference type="EMBL" id="NUB45009.1"/>
    </source>
</evidence>
<dbReference type="Gene3D" id="3.40.190.290">
    <property type="match status" value="1"/>
</dbReference>
<accession>A0A8X8GVB2</accession>
<dbReference type="AlphaFoldDB" id="A0A8X8GVB2"/>
<dbReference type="InterPro" id="IPR000847">
    <property type="entry name" value="LysR_HTH_N"/>
</dbReference>
<proteinExistence type="inferred from homology"/>
<evidence type="ECO:0000259" key="5">
    <source>
        <dbReference type="PROSITE" id="PS50931"/>
    </source>
</evidence>
<dbReference type="SUPFAM" id="SSF53850">
    <property type="entry name" value="Periplasmic binding protein-like II"/>
    <property type="match status" value="1"/>
</dbReference>
<dbReference type="InterPro" id="IPR036390">
    <property type="entry name" value="WH_DNA-bd_sf"/>
</dbReference>
<name>A0A8X8GVB2_9RHOB</name>
<organism evidence="6 7">
    <name type="scientific">Fertoeibacter niger</name>
    <dbReference type="NCBI Taxonomy" id="2656921"/>
    <lineage>
        <taxon>Bacteria</taxon>
        <taxon>Pseudomonadati</taxon>
        <taxon>Pseudomonadota</taxon>
        <taxon>Alphaproteobacteria</taxon>
        <taxon>Rhodobacterales</taxon>
        <taxon>Paracoccaceae</taxon>
        <taxon>Fertoeibacter</taxon>
    </lineage>
</organism>
<dbReference type="GO" id="GO:0043565">
    <property type="term" value="F:sequence-specific DNA binding"/>
    <property type="evidence" value="ECO:0007669"/>
    <property type="project" value="TreeGrafter"/>
</dbReference>
<gene>
    <name evidence="6" type="ORF">GEU84_011475</name>
</gene>
<dbReference type="Pfam" id="PF03466">
    <property type="entry name" value="LysR_substrate"/>
    <property type="match status" value="1"/>
</dbReference>
<dbReference type="InterPro" id="IPR036388">
    <property type="entry name" value="WH-like_DNA-bd_sf"/>
</dbReference>
<evidence type="ECO:0000256" key="3">
    <source>
        <dbReference type="ARBA" id="ARBA00023125"/>
    </source>
</evidence>
<dbReference type="InterPro" id="IPR005119">
    <property type="entry name" value="LysR_subst-bd"/>
</dbReference>
<keyword evidence="2" id="KW-0805">Transcription regulation</keyword>
<dbReference type="PANTHER" id="PTHR30537">
    <property type="entry name" value="HTH-TYPE TRANSCRIPTIONAL REGULATOR"/>
    <property type="match status" value="1"/>
</dbReference>
<sequence length="295" mass="31843">MKSDLNRLHMLSVVAKHLNFRRAAAELGMAPGALSERVRDFEQHLGIRVFNRTTRSVALTAAGTALLTEVEPALAKIASAVAAARTSDEVPVGTLRINGPRPALEFRLGPLVTAFLLRHPGMSVEVVADDGFVDVVGRGFDAGVRYGEALEQDMIAVSLGADQRLIVVGAPDYLDRKGRPLEPDGLAGHNCFAQLFPGGNRFGWTFRKAGVEKSITPSGSLACSEPSVQVQAAERGLGLALLFEEHCIEGLAAGRLEQVLADWCPPFPGPYLYYPERRLMPAGLRAFVTFIQAQR</sequence>
<evidence type="ECO:0000256" key="4">
    <source>
        <dbReference type="ARBA" id="ARBA00023163"/>
    </source>
</evidence>
<evidence type="ECO:0000313" key="7">
    <source>
        <dbReference type="Proteomes" id="UP000484076"/>
    </source>
</evidence>
<dbReference type="PANTHER" id="PTHR30537:SF1">
    <property type="entry name" value="HTH-TYPE TRANSCRIPTIONAL REGULATOR PGRR"/>
    <property type="match status" value="1"/>
</dbReference>
<evidence type="ECO:0000256" key="2">
    <source>
        <dbReference type="ARBA" id="ARBA00023015"/>
    </source>
</evidence>
<dbReference type="FunFam" id="1.10.10.10:FF:000001">
    <property type="entry name" value="LysR family transcriptional regulator"/>
    <property type="match status" value="1"/>
</dbReference>
<reference evidence="6" key="1">
    <citation type="submission" date="2020-05" db="EMBL/GenBank/DDBJ databases">
        <title>Fertoebacter nigrum gen. nov., sp. nov., a new member of the family Rhodobacteraceae.</title>
        <authorList>
            <person name="Szuroczki S."/>
            <person name="Abbaszade G."/>
            <person name="Buni D."/>
            <person name="Schumann P."/>
            <person name="Toth E."/>
        </authorList>
    </citation>
    <scope>NUCLEOTIDE SEQUENCE</scope>
    <source>
        <strain evidence="6">RG-N-1a</strain>
    </source>
</reference>